<feature type="domain" description="HTH CENPB-type" evidence="3">
    <location>
        <begin position="69"/>
        <end position="152"/>
    </location>
</feature>
<dbReference type="InterPro" id="IPR006600">
    <property type="entry name" value="HTH_CenpB_DNA-bd_dom"/>
</dbReference>
<keyword evidence="4" id="KW-1185">Reference proteome</keyword>
<reference evidence="5 6" key="1">
    <citation type="submission" date="2025-05" db="UniProtKB">
        <authorList>
            <consortium name="RefSeq"/>
        </authorList>
    </citation>
    <scope>IDENTIFICATION</scope>
    <source>
        <tissue evidence="5 6">Whole Larva</tissue>
    </source>
</reference>
<proteinExistence type="predicted"/>
<dbReference type="InterPro" id="IPR036388">
    <property type="entry name" value="WH-like_DNA-bd_sf"/>
</dbReference>
<protein>
    <submittedName>
        <fullName evidence="5 6">Uncharacterized protein LOC108563980 isoform X1</fullName>
    </submittedName>
</protein>
<dbReference type="PANTHER" id="PTHR19303">
    <property type="entry name" value="TRANSPOSON"/>
    <property type="match status" value="1"/>
</dbReference>
<evidence type="ECO:0000256" key="2">
    <source>
        <dbReference type="ARBA" id="ARBA00023125"/>
    </source>
</evidence>
<gene>
    <name evidence="5 6" type="primary">LOC108563980</name>
</gene>
<sequence length="541" mass="61576">MNNCSQKVKRKTIPLETKILILKRLENGEGSTAVANEFKLGESTIRAIQKRASKINESINSATNESSRRASYSRNIVIERTEQALVFWMKDLTNKGIPIHGDLIREKAREYFNQLKDLEPSSSSSCFDNLKFSASKSWLTGFLRRYALHNVKIQGEAAASADETGAKNYCKVLAKVIDDGGHCPDQDDTEEVHIEGENSEGSENGSIKQSMQEIDEMYESNSKQIKLSPSSRLKSANYPPQDEFQLFGQSIAVQLKNLSTKRSIYAQNEIQAILTRHRLLDLHDKENQNTEILNQDFSEKIKTEIVDQEIENREISNSDIFKPETNLNQSTDTSCSEELMGNEDIKIEYNYDEYHLNDNSMITASEKNSRKCYTAAEKLLVIEYAETNGNRDASRHFSVNESNVRFWRKNKEAIQVLPRKKKASRGHPPSFPHLENALVKWVVDRRQMGIRVPRIDIKLKALELKESLLGTEEFKASYGWAVRFMKRHGLDEEEEDLGSLKRDNEEGCGVSVADRTILEPSDTNNTKFLMDAADIKVETDS</sequence>
<dbReference type="RefSeq" id="XP_017778329.1">
    <property type="nucleotide sequence ID" value="XM_017922840.1"/>
</dbReference>
<feature type="domain" description="HTH CENPB-type" evidence="3">
    <location>
        <begin position="422"/>
        <end position="494"/>
    </location>
</feature>
<accession>A0ABM1MUS9</accession>
<dbReference type="RefSeq" id="XP_017778328.1">
    <property type="nucleotide sequence ID" value="XM_017922839.1"/>
</dbReference>
<evidence type="ECO:0000313" key="6">
    <source>
        <dbReference type="RefSeq" id="XP_017778329.1"/>
    </source>
</evidence>
<dbReference type="Pfam" id="PF03221">
    <property type="entry name" value="HTH_Tnp_Tc5"/>
    <property type="match status" value="2"/>
</dbReference>
<dbReference type="GeneID" id="108563980"/>
<comment type="subcellular location">
    <subcellularLocation>
        <location evidence="1">Nucleus</location>
    </subcellularLocation>
</comment>
<dbReference type="Gene3D" id="1.10.10.10">
    <property type="entry name" value="Winged helix-like DNA-binding domain superfamily/Winged helix DNA-binding domain"/>
    <property type="match status" value="1"/>
</dbReference>
<dbReference type="PANTHER" id="PTHR19303:SF26">
    <property type="entry name" value="TIGGER TRANSPOSABLE ELEMENT-DERIVED PROTEIN 1"/>
    <property type="match status" value="1"/>
</dbReference>
<dbReference type="Pfam" id="PF09607">
    <property type="entry name" value="BrkDBD"/>
    <property type="match status" value="1"/>
</dbReference>
<evidence type="ECO:0000313" key="4">
    <source>
        <dbReference type="Proteomes" id="UP000695000"/>
    </source>
</evidence>
<dbReference type="SUPFAM" id="SSF46689">
    <property type="entry name" value="Homeodomain-like"/>
    <property type="match status" value="3"/>
</dbReference>
<organism evidence="4 6">
    <name type="scientific">Nicrophorus vespilloides</name>
    <name type="common">Boreal carrion beetle</name>
    <dbReference type="NCBI Taxonomy" id="110193"/>
    <lineage>
        <taxon>Eukaryota</taxon>
        <taxon>Metazoa</taxon>
        <taxon>Ecdysozoa</taxon>
        <taxon>Arthropoda</taxon>
        <taxon>Hexapoda</taxon>
        <taxon>Insecta</taxon>
        <taxon>Pterygota</taxon>
        <taxon>Neoptera</taxon>
        <taxon>Endopterygota</taxon>
        <taxon>Coleoptera</taxon>
        <taxon>Polyphaga</taxon>
        <taxon>Staphyliniformia</taxon>
        <taxon>Silphidae</taxon>
        <taxon>Nicrophorinae</taxon>
        <taxon>Nicrophorus</taxon>
    </lineage>
</organism>
<dbReference type="PROSITE" id="PS51253">
    <property type="entry name" value="HTH_CENPB"/>
    <property type="match status" value="2"/>
</dbReference>
<evidence type="ECO:0000313" key="5">
    <source>
        <dbReference type="RefSeq" id="XP_017778328.1"/>
    </source>
</evidence>
<dbReference type="Proteomes" id="UP000695000">
    <property type="component" value="Unplaced"/>
</dbReference>
<dbReference type="InterPro" id="IPR009057">
    <property type="entry name" value="Homeodomain-like_sf"/>
</dbReference>
<dbReference type="Gene3D" id="1.10.10.60">
    <property type="entry name" value="Homeodomain-like"/>
    <property type="match status" value="3"/>
</dbReference>
<dbReference type="InterPro" id="IPR018586">
    <property type="entry name" value="Brinker_DNA-bd"/>
</dbReference>
<dbReference type="SMART" id="SM00674">
    <property type="entry name" value="CENPB"/>
    <property type="match status" value="2"/>
</dbReference>
<keyword evidence="2" id="KW-0238">DNA-binding</keyword>
<evidence type="ECO:0000259" key="3">
    <source>
        <dbReference type="PROSITE" id="PS51253"/>
    </source>
</evidence>
<evidence type="ECO:0000256" key="1">
    <source>
        <dbReference type="ARBA" id="ARBA00004123"/>
    </source>
</evidence>
<name>A0ABM1MUS9_NICVS</name>
<dbReference type="InterPro" id="IPR050863">
    <property type="entry name" value="CenT-Element_Derived"/>
</dbReference>